<dbReference type="InterPro" id="IPR013087">
    <property type="entry name" value="Znf_C2H2_type"/>
</dbReference>
<feature type="domain" description="C2H2-type" evidence="8">
    <location>
        <begin position="319"/>
        <end position="348"/>
    </location>
</feature>
<dbReference type="GO" id="GO:0008270">
    <property type="term" value="F:zinc ion binding"/>
    <property type="evidence" value="ECO:0007669"/>
    <property type="project" value="UniProtKB-KW"/>
</dbReference>
<feature type="domain" description="C2H2-type" evidence="8">
    <location>
        <begin position="267"/>
        <end position="318"/>
    </location>
</feature>
<evidence type="ECO:0000313" key="10">
    <source>
        <dbReference type="Proteomes" id="UP000314983"/>
    </source>
</evidence>
<evidence type="ECO:0000259" key="8">
    <source>
        <dbReference type="PROSITE" id="PS50157"/>
    </source>
</evidence>
<reference evidence="9" key="5">
    <citation type="submission" date="2025-09" db="UniProtKB">
        <authorList>
            <consortium name="Ensembl"/>
        </authorList>
    </citation>
    <scope>IDENTIFICATION</scope>
</reference>
<keyword evidence="2" id="KW-0479">Metal-binding</keyword>
<dbReference type="PANTHER" id="PTHR16515">
    <property type="entry name" value="PR DOMAIN ZINC FINGER PROTEIN"/>
    <property type="match status" value="1"/>
</dbReference>
<dbReference type="InterPro" id="IPR036236">
    <property type="entry name" value="Znf_C2H2_sf"/>
</dbReference>
<feature type="domain" description="C2H2-type" evidence="8">
    <location>
        <begin position="198"/>
        <end position="224"/>
    </location>
</feature>
<accession>A0A4W4GKN4</accession>
<dbReference type="Proteomes" id="UP000314983">
    <property type="component" value="Chromosome 10"/>
</dbReference>
<keyword evidence="4 7" id="KW-0863">Zinc-finger</keyword>
<dbReference type="InterPro" id="IPR050331">
    <property type="entry name" value="Zinc_finger"/>
</dbReference>
<feature type="domain" description="C2H2-type" evidence="8">
    <location>
        <begin position="45"/>
        <end position="72"/>
    </location>
</feature>
<evidence type="ECO:0000256" key="2">
    <source>
        <dbReference type="ARBA" id="ARBA00022723"/>
    </source>
</evidence>
<reference evidence="10" key="1">
    <citation type="journal article" date="2014" name="Science">
        <title>Nonhuman genetics. Genomic basis for the convergent evolution of electric organs.</title>
        <authorList>
            <person name="Gallant J.R."/>
            <person name="Traeger L.L."/>
            <person name="Volkening J.D."/>
            <person name="Moffett H."/>
            <person name="Chen P.H."/>
            <person name="Novina C.D."/>
            <person name="Phillips G.N.Jr."/>
            <person name="Anand R."/>
            <person name="Wells G.B."/>
            <person name="Pinch M."/>
            <person name="Guth R."/>
            <person name="Unguez G.A."/>
            <person name="Albert J.S."/>
            <person name="Zakon H.H."/>
            <person name="Samanta M.P."/>
            <person name="Sussman M.R."/>
        </authorList>
    </citation>
    <scope>NUCLEOTIDE SEQUENCE [LARGE SCALE GENOMIC DNA]</scope>
</reference>
<reference evidence="10" key="2">
    <citation type="journal article" date="2017" name="Sci. Adv.">
        <title>A tail of two voltages: Proteomic comparison of the three electric organs of the electric eel.</title>
        <authorList>
            <person name="Traeger L.L."/>
            <person name="Sabat G."/>
            <person name="Barrett-Wilt G.A."/>
            <person name="Wells G.B."/>
            <person name="Sussman M.R."/>
        </authorList>
    </citation>
    <scope>NUCLEOTIDE SEQUENCE [LARGE SCALE GENOMIC DNA]</scope>
</reference>
<evidence type="ECO:0000313" key="9">
    <source>
        <dbReference type="Ensembl" id="ENSEEEP00000037060.1"/>
    </source>
</evidence>
<dbReference type="GeneTree" id="ENSGT00940000161979"/>
<proteinExistence type="predicted"/>
<evidence type="ECO:0000256" key="6">
    <source>
        <dbReference type="ARBA" id="ARBA00023242"/>
    </source>
</evidence>
<dbReference type="SUPFAM" id="SSF57667">
    <property type="entry name" value="beta-beta-alpha zinc fingers"/>
    <property type="match status" value="4"/>
</dbReference>
<feature type="domain" description="C2H2-type" evidence="8">
    <location>
        <begin position="238"/>
        <end position="266"/>
    </location>
</feature>
<organism evidence="9 10">
    <name type="scientific">Electrophorus electricus</name>
    <name type="common">Electric eel</name>
    <name type="synonym">Gymnotus electricus</name>
    <dbReference type="NCBI Taxonomy" id="8005"/>
    <lineage>
        <taxon>Eukaryota</taxon>
        <taxon>Metazoa</taxon>
        <taxon>Chordata</taxon>
        <taxon>Craniata</taxon>
        <taxon>Vertebrata</taxon>
        <taxon>Euteleostomi</taxon>
        <taxon>Actinopterygii</taxon>
        <taxon>Neopterygii</taxon>
        <taxon>Teleostei</taxon>
        <taxon>Ostariophysi</taxon>
        <taxon>Gymnotiformes</taxon>
        <taxon>Gymnotoidei</taxon>
        <taxon>Gymnotidae</taxon>
        <taxon>Electrophorus</taxon>
    </lineage>
</organism>
<dbReference type="PROSITE" id="PS50157">
    <property type="entry name" value="ZINC_FINGER_C2H2_2"/>
    <property type="match status" value="7"/>
</dbReference>
<dbReference type="PROSITE" id="PS00028">
    <property type="entry name" value="ZINC_FINGER_C2H2_1"/>
    <property type="match status" value="5"/>
</dbReference>
<feature type="domain" description="C2H2-type" evidence="8">
    <location>
        <begin position="74"/>
        <end position="101"/>
    </location>
</feature>
<keyword evidence="3" id="KW-0677">Repeat</keyword>
<comment type="subcellular location">
    <subcellularLocation>
        <location evidence="1">Nucleus</location>
    </subcellularLocation>
</comment>
<gene>
    <name evidence="9" type="primary">znf1035</name>
</gene>
<reference evidence="9" key="4">
    <citation type="submission" date="2025-08" db="UniProtKB">
        <authorList>
            <consortium name="Ensembl"/>
        </authorList>
    </citation>
    <scope>IDENTIFICATION</scope>
</reference>
<evidence type="ECO:0000256" key="7">
    <source>
        <dbReference type="PROSITE-ProRule" id="PRU00042"/>
    </source>
</evidence>
<reference evidence="9" key="3">
    <citation type="submission" date="2020-05" db="EMBL/GenBank/DDBJ databases">
        <title>Electrophorus electricus (electric eel) genome, fEleEle1, primary haplotype.</title>
        <authorList>
            <person name="Myers G."/>
            <person name="Meyer A."/>
            <person name="Fedrigo O."/>
            <person name="Formenti G."/>
            <person name="Rhie A."/>
            <person name="Tracey A."/>
            <person name="Sims Y."/>
            <person name="Jarvis E.D."/>
        </authorList>
    </citation>
    <scope>NUCLEOTIDE SEQUENCE [LARGE SCALE GENOMIC DNA]</scope>
</reference>
<evidence type="ECO:0000256" key="3">
    <source>
        <dbReference type="ARBA" id="ARBA00022737"/>
    </source>
</evidence>
<name>A0A4W4GKN4_ELEEL</name>
<evidence type="ECO:0000256" key="5">
    <source>
        <dbReference type="ARBA" id="ARBA00022833"/>
    </source>
</evidence>
<evidence type="ECO:0000256" key="4">
    <source>
        <dbReference type="ARBA" id="ARBA00022771"/>
    </source>
</evidence>
<keyword evidence="10" id="KW-1185">Reference proteome</keyword>
<keyword evidence="6" id="KW-0539">Nucleus</keyword>
<sequence>MEFKFPVFLRRHVATHENKLKSIQTAYELNRNLAEQKVEQIQEDFTCAICQKVFVDSKALSEHCLTHVPKTSGSKCQFCKRNFQSRASLIRHIRLHTGEKPFPCERCGMHFHRKEPLKHRCLQHEAFCDGVIREHKSKKWNESIKPKNMSLGAADLKDARATLVETDGEFKCKFCTKTFTKSRNLRRHILTHTEVKPYRCKSCESCFSRYDHLKLHQIPLDHVGTGWQSKMQQPNDKFKCNTCSQPFSTYSNLTRHISMLHSAFKPYSCKKCGNRYCTKKSLRRHILKVNCKRSSEESLKKLNSQLKVHTRLHTGEKPFGCASCGERFIRRDYLQRHLVKCIGKGESLEKVT</sequence>
<feature type="domain" description="C2H2-type" evidence="8">
    <location>
        <begin position="170"/>
        <end position="197"/>
    </location>
</feature>
<dbReference type="PANTHER" id="PTHR16515:SF49">
    <property type="entry name" value="GASTRULA ZINC FINGER PROTEIN XLCGF49.1-LIKE-RELATED"/>
    <property type="match status" value="1"/>
</dbReference>
<keyword evidence="5" id="KW-0862">Zinc</keyword>
<dbReference type="AlphaFoldDB" id="A0A4W4GKN4"/>
<dbReference type="FunFam" id="3.30.160.60:FF:000100">
    <property type="entry name" value="Zinc finger 45-like"/>
    <property type="match status" value="1"/>
</dbReference>
<dbReference type="Pfam" id="PF00096">
    <property type="entry name" value="zf-C2H2"/>
    <property type="match status" value="4"/>
</dbReference>
<dbReference type="GO" id="GO:0010468">
    <property type="term" value="P:regulation of gene expression"/>
    <property type="evidence" value="ECO:0007669"/>
    <property type="project" value="TreeGrafter"/>
</dbReference>
<protein>
    <recommendedName>
        <fullName evidence="8">C2H2-type domain-containing protein</fullName>
    </recommendedName>
</protein>
<evidence type="ECO:0000256" key="1">
    <source>
        <dbReference type="ARBA" id="ARBA00004123"/>
    </source>
</evidence>
<dbReference type="Ensembl" id="ENSEEET00000037495.2">
    <property type="protein sequence ID" value="ENSEEEP00000037060.1"/>
    <property type="gene ID" value="ENSEEEG00000017596.2"/>
</dbReference>
<dbReference type="SMART" id="SM00355">
    <property type="entry name" value="ZnF_C2H2"/>
    <property type="match status" value="7"/>
</dbReference>
<dbReference type="Gene3D" id="3.30.160.60">
    <property type="entry name" value="Classic Zinc Finger"/>
    <property type="match status" value="7"/>
</dbReference>
<dbReference type="GO" id="GO:0005634">
    <property type="term" value="C:nucleus"/>
    <property type="evidence" value="ECO:0007669"/>
    <property type="project" value="UniProtKB-SubCell"/>
</dbReference>